<evidence type="ECO:0000259" key="4">
    <source>
        <dbReference type="Pfam" id="PF00005"/>
    </source>
</evidence>
<evidence type="ECO:0000256" key="2">
    <source>
        <dbReference type="ARBA" id="ARBA00022741"/>
    </source>
</evidence>
<dbReference type="GO" id="GO:0016887">
    <property type="term" value="F:ATP hydrolysis activity"/>
    <property type="evidence" value="ECO:0007669"/>
    <property type="project" value="InterPro"/>
</dbReference>
<evidence type="ECO:0000256" key="1">
    <source>
        <dbReference type="ARBA" id="ARBA00022737"/>
    </source>
</evidence>
<name>A0A0L0FV74_9EUKA</name>
<dbReference type="InterPro" id="IPR050611">
    <property type="entry name" value="ABCF"/>
</dbReference>
<evidence type="ECO:0008006" key="8">
    <source>
        <dbReference type="Google" id="ProtNLM"/>
    </source>
</evidence>
<gene>
    <name evidence="6" type="ORF">SARC_06894</name>
</gene>
<sequence>MVNCYLQVRRILYGLGFDDTAQTRPIKSFSGGWRMRISLAQALFIEPDLLLLDEPTNHLDLNAVLWLDSYLQKWKKMLLVVSHDQDFLDSICTDFLNLENKKLINYRGSYYDFKHMHAVRERDYLRAYEKQQDQLKLMKRAGMSKQKAEAKVSKSAIDEEEEKMNDMSLIERPKEYKVIFDFPAPPEISPPYIEVDQVWFRYNESKPFLFEKLDFGVGLDTRACVVGPNGSGKSTVIKLLYGDLTPSKTNNEL</sequence>
<dbReference type="CDD" id="cd03221">
    <property type="entry name" value="ABCF_EF-3"/>
    <property type="match status" value="1"/>
</dbReference>
<evidence type="ECO:0000256" key="3">
    <source>
        <dbReference type="ARBA" id="ARBA00022840"/>
    </source>
</evidence>
<keyword evidence="3" id="KW-0067">ATP-binding</keyword>
<keyword evidence="1" id="KW-0677">Repeat</keyword>
<evidence type="ECO:0000259" key="5">
    <source>
        <dbReference type="Pfam" id="PF12848"/>
    </source>
</evidence>
<dbReference type="GeneID" id="25907398"/>
<dbReference type="FunFam" id="3.40.50.300:FF:000011">
    <property type="entry name" value="Putative ABC transporter ATP-binding component"/>
    <property type="match status" value="1"/>
</dbReference>
<dbReference type="Pfam" id="PF12848">
    <property type="entry name" value="ABC_tran_Xtn"/>
    <property type="match status" value="1"/>
</dbReference>
<dbReference type="Proteomes" id="UP000054560">
    <property type="component" value="Unassembled WGS sequence"/>
</dbReference>
<keyword evidence="7" id="KW-1185">Reference proteome</keyword>
<evidence type="ECO:0000313" key="7">
    <source>
        <dbReference type="Proteomes" id="UP000054560"/>
    </source>
</evidence>
<dbReference type="AlphaFoldDB" id="A0A0L0FV74"/>
<dbReference type="InterPro" id="IPR003439">
    <property type="entry name" value="ABC_transporter-like_ATP-bd"/>
</dbReference>
<dbReference type="GO" id="GO:0005524">
    <property type="term" value="F:ATP binding"/>
    <property type="evidence" value="ECO:0007669"/>
    <property type="project" value="UniProtKB-KW"/>
</dbReference>
<dbReference type="InterPro" id="IPR032781">
    <property type="entry name" value="ABC_tran_Xtn"/>
</dbReference>
<feature type="domain" description="ABC-transporter extension" evidence="5">
    <location>
        <begin position="97"/>
        <end position="175"/>
    </location>
</feature>
<evidence type="ECO:0000313" key="6">
    <source>
        <dbReference type="EMBL" id="KNC80750.1"/>
    </source>
</evidence>
<reference evidence="6 7" key="1">
    <citation type="submission" date="2011-02" db="EMBL/GenBank/DDBJ databases">
        <title>The Genome Sequence of Sphaeroforma arctica JP610.</title>
        <authorList>
            <consortium name="The Broad Institute Genome Sequencing Platform"/>
            <person name="Russ C."/>
            <person name="Cuomo C."/>
            <person name="Young S.K."/>
            <person name="Zeng Q."/>
            <person name="Gargeya S."/>
            <person name="Alvarado L."/>
            <person name="Berlin A."/>
            <person name="Chapman S.B."/>
            <person name="Chen Z."/>
            <person name="Freedman E."/>
            <person name="Gellesch M."/>
            <person name="Goldberg J."/>
            <person name="Griggs A."/>
            <person name="Gujja S."/>
            <person name="Heilman E."/>
            <person name="Heiman D."/>
            <person name="Howarth C."/>
            <person name="Mehta T."/>
            <person name="Neiman D."/>
            <person name="Pearson M."/>
            <person name="Roberts A."/>
            <person name="Saif S."/>
            <person name="Shea T."/>
            <person name="Shenoy N."/>
            <person name="Sisk P."/>
            <person name="Stolte C."/>
            <person name="Sykes S."/>
            <person name="White J."/>
            <person name="Yandava C."/>
            <person name="Burger G."/>
            <person name="Gray M.W."/>
            <person name="Holland P.W.H."/>
            <person name="King N."/>
            <person name="Lang F.B.F."/>
            <person name="Roger A.J."/>
            <person name="Ruiz-Trillo I."/>
            <person name="Haas B."/>
            <person name="Nusbaum C."/>
            <person name="Birren B."/>
        </authorList>
    </citation>
    <scope>NUCLEOTIDE SEQUENCE [LARGE SCALE GENOMIC DNA]</scope>
    <source>
        <strain evidence="6 7">JP610</strain>
    </source>
</reference>
<dbReference type="OrthoDB" id="2110130at2759"/>
<accession>A0A0L0FV74</accession>
<keyword evidence="2" id="KW-0547">Nucleotide-binding</keyword>
<dbReference type="SUPFAM" id="SSF52540">
    <property type="entry name" value="P-loop containing nucleoside triphosphate hydrolases"/>
    <property type="match status" value="2"/>
</dbReference>
<dbReference type="Gene3D" id="3.40.50.300">
    <property type="entry name" value="P-loop containing nucleotide triphosphate hydrolases"/>
    <property type="match status" value="2"/>
</dbReference>
<dbReference type="RefSeq" id="XP_014154652.1">
    <property type="nucleotide sequence ID" value="XM_014299177.1"/>
</dbReference>
<feature type="domain" description="ABC transporter" evidence="4">
    <location>
        <begin position="212"/>
        <end position="247"/>
    </location>
</feature>
<dbReference type="STRING" id="667725.A0A0L0FV74"/>
<dbReference type="EMBL" id="KQ242112">
    <property type="protein sequence ID" value="KNC80750.1"/>
    <property type="molecule type" value="Genomic_DNA"/>
</dbReference>
<dbReference type="eggNOG" id="KOG0066">
    <property type="taxonomic scope" value="Eukaryota"/>
</dbReference>
<organism evidence="6 7">
    <name type="scientific">Sphaeroforma arctica JP610</name>
    <dbReference type="NCBI Taxonomy" id="667725"/>
    <lineage>
        <taxon>Eukaryota</taxon>
        <taxon>Ichthyosporea</taxon>
        <taxon>Ichthyophonida</taxon>
        <taxon>Sphaeroforma</taxon>
    </lineage>
</organism>
<protein>
    <recommendedName>
        <fullName evidence="8">ABC transporter domain-containing protein</fullName>
    </recommendedName>
</protein>
<dbReference type="Pfam" id="PF00005">
    <property type="entry name" value="ABC_tran"/>
    <property type="match status" value="2"/>
</dbReference>
<dbReference type="InterPro" id="IPR027417">
    <property type="entry name" value="P-loop_NTPase"/>
</dbReference>
<dbReference type="PANTHER" id="PTHR19211:SF14">
    <property type="entry name" value="ATP-BINDING CASSETTE SUB-FAMILY F MEMBER 1"/>
    <property type="match status" value="1"/>
</dbReference>
<feature type="domain" description="ABC transporter" evidence="4">
    <location>
        <begin position="8"/>
        <end position="57"/>
    </location>
</feature>
<proteinExistence type="predicted"/>
<dbReference type="PANTHER" id="PTHR19211">
    <property type="entry name" value="ATP-BINDING TRANSPORT PROTEIN-RELATED"/>
    <property type="match status" value="1"/>
</dbReference>